<dbReference type="EMBL" id="ACPB03008030">
    <property type="status" value="NOT_ANNOTATED_CDS"/>
    <property type="molecule type" value="Genomic_DNA"/>
</dbReference>
<sequence>MEERLKEKNVEGSDNISKEEEEEIKQLAKFYVELSLSSDGNSQIHNAECAKIQDEDQECENEGNENPSSLEENLQRPPRATSALFPRQHNSNVRAMEQLGSSTSDTCLSSATLHISVQPKNWEKDAVCSSSGDIESNNSEKHKLKKQKHMKKTRFANEVKVLHYEQDSGDKYWTTEPLAEETDQQQRSYKNRDDRLDVTYPSLGQSKGFFSWVAWQRRGKPWE</sequence>
<reference evidence="2" key="1">
    <citation type="submission" date="2015-05" db="UniProtKB">
        <authorList>
            <consortium name="EnsemblMetazoa"/>
        </authorList>
    </citation>
    <scope>IDENTIFICATION</scope>
</reference>
<dbReference type="VEuPathDB" id="VectorBase:RPRC009858"/>
<feature type="compositionally biased region" description="Basic residues" evidence="1">
    <location>
        <begin position="142"/>
        <end position="151"/>
    </location>
</feature>
<dbReference type="AlphaFoldDB" id="T1I0N8"/>
<feature type="compositionally biased region" description="Basic and acidic residues" evidence="1">
    <location>
        <begin position="1"/>
        <end position="11"/>
    </location>
</feature>
<keyword evidence="3" id="KW-1185">Reference proteome</keyword>
<evidence type="ECO:0000313" key="3">
    <source>
        <dbReference type="Proteomes" id="UP000015103"/>
    </source>
</evidence>
<name>T1I0N8_RHOPR</name>
<evidence type="ECO:0000313" key="2">
    <source>
        <dbReference type="EnsemblMetazoa" id="RPRC009858-PA"/>
    </source>
</evidence>
<feature type="region of interest" description="Disordered" evidence="1">
    <location>
        <begin position="47"/>
        <end position="90"/>
    </location>
</feature>
<accession>T1I0N8</accession>
<dbReference type="EnsemblMetazoa" id="RPRC009858-RA">
    <property type="protein sequence ID" value="RPRC009858-PA"/>
    <property type="gene ID" value="RPRC009858"/>
</dbReference>
<dbReference type="InParanoid" id="T1I0N8"/>
<dbReference type="HOGENOM" id="CLU_1241500_0_0_1"/>
<organism evidence="2 3">
    <name type="scientific">Rhodnius prolixus</name>
    <name type="common">Triatomid bug</name>
    <dbReference type="NCBI Taxonomy" id="13249"/>
    <lineage>
        <taxon>Eukaryota</taxon>
        <taxon>Metazoa</taxon>
        <taxon>Ecdysozoa</taxon>
        <taxon>Arthropoda</taxon>
        <taxon>Hexapoda</taxon>
        <taxon>Insecta</taxon>
        <taxon>Pterygota</taxon>
        <taxon>Neoptera</taxon>
        <taxon>Paraneoptera</taxon>
        <taxon>Hemiptera</taxon>
        <taxon>Heteroptera</taxon>
        <taxon>Panheteroptera</taxon>
        <taxon>Cimicomorpha</taxon>
        <taxon>Reduviidae</taxon>
        <taxon>Triatominae</taxon>
        <taxon>Rhodnius</taxon>
    </lineage>
</organism>
<feature type="region of interest" description="Disordered" evidence="1">
    <location>
        <begin position="130"/>
        <end position="151"/>
    </location>
</feature>
<feature type="region of interest" description="Disordered" evidence="1">
    <location>
        <begin position="1"/>
        <end position="22"/>
    </location>
</feature>
<protein>
    <submittedName>
        <fullName evidence="2">Uncharacterized protein</fullName>
    </submittedName>
</protein>
<feature type="region of interest" description="Disordered" evidence="1">
    <location>
        <begin position="172"/>
        <end position="194"/>
    </location>
</feature>
<dbReference type="Proteomes" id="UP000015103">
    <property type="component" value="Unassembled WGS sequence"/>
</dbReference>
<evidence type="ECO:0000256" key="1">
    <source>
        <dbReference type="SAM" id="MobiDB-lite"/>
    </source>
</evidence>
<proteinExistence type="predicted"/>